<dbReference type="Gene3D" id="3.30.450.40">
    <property type="match status" value="1"/>
</dbReference>
<evidence type="ECO:0000256" key="6">
    <source>
        <dbReference type="PROSITE-ProRule" id="PRU00169"/>
    </source>
</evidence>
<dbReference type="Pfam" id="PF01590">
    <property type="entry name" value="GAF"/>
    <property type="match status" value="1"/>
</dbReference>
<dbReference type="Pfam" id="PF00072">
    <property type="entry name" value="Response_reg"/>
    <property type="match status" value="1"/>
</dbReference>
<dbReference type="SMART" id="SM00065">
    <property type="entry name" value="GAF"/>
    <property type="match status" value="1"/>
</dbReference>
<feature type="domain" description="Response regulatory" evidence="8">
    <location>
        <begin position="918"/>
        <end position="1047"/>
    </location>
</feature>
<dbReference type="Gene3D" id="3.30.565.10">
    <property type="entry name" value="Histidine kinase-like ATPase, C-terminal domain"/>
    <property type="match status" value="1"/>
</dbReference>
<feature type="domain" description="Histidine kinase" evidence="7">
    <location>
        <begin position="495"/>
        <end position="753"/>
    </location>
</feature>
<protein>
    <recommendedName>
        <fullName evidence="2">histidine kinase</fullName>
        <ecNumber evidence="2">2.7.13.3</ecNumber>
    </recommendedName>
</protein>
<organism evidence="9">
    <name type="scientific">Phaffia rhodozyma</name>
    <name type="common">Yeast</name>
    <name type="synonym">Xanthophyllomyces dendrorhous</name>
    <dbReference type="NCBI Taxonomy" id="264483"/>
    <lineage>
        <taxon>Eukaryota</taxon>
        <taxon>Fungi</taxon>
        <taxon>Dikarya</taxon>
        <taxon>Basidiomycota</taxon>
        <taxon>Agaricomycotina</taxon>
        <taxon>Tremellomycetes</taxon>
        <taxon>Cystofilobasidiales</taxon>
        <taxon>Mrakiaceae</taxon>
        <taxon>Phaffia</taxon>
    </lineage>
</organism>
<dbReference type="GO" id="GO:0005886">
    <property type="term" value="C:plasma membrane"/>
    <property type="evidence" value="ECO:0007669"/>
    <property type="project" value="TreeGrafter"/>
</dbReference>
<dbReference type="EC" id="2.7.13.3" evidence="2"/>
<dbReference type="PANTHER" id="PTHR43047">
    <property type="entry name" value="TWO-COMPONENT HISTIDINE PROTEIN KINASE"/>
    <property type="match status" value="1"/>
</dbReference>
<dbReference type="SUPFAM" id="SSF47384">
    <property type="entry name" value="Homodimeric domain of signal transducing histidine kinase"/>
    <property type="match status" value="1"/>
</dbReference>
<dbReference type="Gene3D" id="3.40.50.2300">
    <property type="match status" value="1"/>
</dbReference>
<dbReference type="PANTHER" id="PTHR43047:SF72">
    <property type="entry name" value="OSMOSENSING HISTIDINE PROTEIN KINASE SLN1"/>
    <property type="match status" value="1"/>
</dbReference>
<name>A0A0F7SH17_PHARH</name>
<evidence type="ECO:0000259" key="7">
    <source>
        <dbReference type="PROSITE" id="PS50109"/>
    </source>
</evidence>
<dbReference type="InterPro" id="IPR003018">
    <property type="entry name" value="GAF"/>
</dbReference>
<dbReference type="PROSITE" id="PS50110">
    <property type="entry name" value="RESPONSE_REGULATORY"/>
    <property type="match status" value="1"/>
</dbReference>
<dbReference type="PROSITE" id="PS50109">
    <property type="entry name" value="HIS_KIN"/>
    <property type="match status" value="1"/>
</dbReference>
<dbReference type="InterPro" id="IPR036890">
    <property type="entry name" value="HATPase_C_sf"/>
</dbReference>
<dbReference type="InterPro" id="IPR003594">
    <property type="entry name" value="HATPase_dom"/>
</dbReference>
<keyword evidence="3 6" id="KW-0597">Phosphoprotein</keyword>
<dbReference type="Gene3D" id="1.10.287.130">
    <property type="match status" value="1"/>
</dbReference>
<evidence type="ECO:0000259" key="8">
    <source>
        <dbReference type="PROSITE" id="PS50110"/>
    </source>
</evidence>
<dbReference type="CDD" id="cd17546">
    <property type="entry name" value="REC_hyHK_CKI1_RcsC-like"/>
    <property type="match status" value="1"/>
</dbReference>
<evidence type="ECO:0000256" key="4">
    <source>
        <dbReference type="ARBA" id="ARBA00022679"/>
    </source>
</evidence>
<sequence>MSDAYTSSLSCSVQSFPETPHQNKLGLREWLHGYARGLHAPGGEVPELPISGSPESISSTLVYSDTESPSSDYSSEEAHFRKLGWLPPPLPPDEVERIKALYRYGILTSDPDNPGGMDRNPTLNKIVRMAQKVFDVPAVVALLVDKDKLPVLASVGYRAPVYVRESSMCGHSILLGAPHIILDAFKDFRFTNLHPYTSTEAPMRFYAGTQLRNQDGFALGTLCLIDDKPHEQFTAADKELLVDFGKLVMNEIERSMTQSHLARASHLSAVIDHFNREVSAIGDLAEETNLQKVYALAAERIHNTLDLNGGCSILDISRFSAVRVLDTSSINYQILDPLEALRPLPIISESKSTLSADLSPPKSPIGPTSTFSSTLKPSVSLSSVAATTLRKYDSERLGRFLDNHPSGKLFNADEIPTWIGYSFSPDVQNVLIIPVLSINRSALALICVWSCGGDLREFLDIECQFVRTIEGVLMSSSILKSIQGADHAKFAFISNMSHELRTPLHGILANADLLSDTPLSKEQLAYVNTVKICGSNLLDTVNHVLDYTKSAANIWGEKRRNSTPPEMTILNISDFVEESVSSVCLSYRFAVLQQFRAANSVGSLYDANTSIEKAQRRDEKGGVEVLLDFEENMEDMQIAVDETGLRRVIYNLMTNALKYTKRGTIRVLVRSEVLDSSRRSISISVIDTGTGMSRAFLKDGLFSPFSQEIASHPGAGLGLSITNEIIRSMDGQIDVQSVENKGSTFRVTLPLDVVPRIKRLPIANPPPSEYLGQGHTVHIMGLSNSSVQLLSIYLSRWKFNIDTSPVALKKDIIILGNLVDEACAKSYATGYRVVRLFENLRQNDSQPMSHHLVLVDALGPGKLRSTLQTLLSVPISSEETPNIPMAELAQALPVPTSRVRRSKEKVDQLSYQSAFKSHVLIVEDNPINRSIFRAYFHKKKILYKEAYDGQHGVNMFESHPPGFFAFVAMDLQMPVMDGLDSARGIRKIEKERMAANLMAGIRPVTICALTGSSSSESRKNSVEVGMNGYLVKPVRFTELWALVEGSSSF</sequence>
<reference evidence="9" key="1">
    <citation type="submission" date="2014-08" db="EMBL/GenBank/DDBJ databases">
        <authorList>
            <person name="Sharma Rahul"/>
            <person name="Thines Marco"/>
        </authorList>
    </citation>
    <scope>NUCLEOTIDE SEQUENCE</scope>
</reference>
<proteinExistence type="predicted"/>
<dbReference type="InterPro" id="IPR029016">
    <property type="entry name" value="GAF-like_dom_sf"/>
</dbReference>
<dbReference type="SMART" id="SM00388">
    <property type="entry name" value="HisKA"/>
    <property type="match status" value="1"/>
</dbReference>
<dbReference type="InterPro" id="IPR003661">
    <property type="entry name" value="HisK_dim/P_dom"/>
</dbReference>
<dbReference type="InterPro" id="IPR005467">
    <property type="entry name" value="His_kinase_dom"/>
</dbReference>
<evidence type="ECO:0000256" key="5">
    <source>
        <dbReference type="ARBA" id="ARBA00022777"/>
    </source>
</evidence>
<dbReference type="InterPro" id="IPR004358">
    <property type="entry name" value="Sig_transdc_His_kin-like_C"/>
</dbReference>
<dbReference type="SMART" id="SM00448">
    <property type="entry name" value="REC"/>
    <property type="match status" value="1"/>
</dbReference>
<dbReference type="GO" id="GO:0000155">
    <property type="term" value="F:phosphorelay sensor kinase activity"/>
    <property type="evidence" value="ECO:0007669"/>
    <property type="project" value="InterPro"/>
</dbReference>
<keyword evidence="4" id="KW-0808">Transferase</keyword>
<dbReference type="InterPro" id="IPR011006">
    <property type="entry name" value="CheY-like_superfamily"/>
</dbReference>
<dbReference type="CDD" id="cd00082">
    <property type="entry name" value="HisKA"/>
    <property type="match status" value="1"/>
</dbReference>
<feature type="modified residue" description="4-aspartylphosphate" evidence="6">
    <location>
        <position position="970"/>
    </location>
</feature>
<dbReference type="Pfam" id="PF00512">
    <property type="entry name" value="HisKA"/>
    <property type="match status" value="1"/>
</dbReference>
<dbReference type="Pfam" id="PF02518">
    <property type="entry name" value="HATPase_c"/>
    <property type="match status" value="1"/>
</dbReference>
<dbReference type="SUPFAM" id="SSF52172">
    <property type="entry name" value="CheY-like"/>
    <property type="match status" value="1"/>
</dbReference>
<dbReference type="GO" id="GO:0009927">
    <property type="term" value="F:histidine phosphotransfer kinase activity"/>
    <property type="evidence" value="ECO:0007669"/>
    <property type="project" value="TreeGrafter"/>
</dbReference>
<evidence type="ECO:0000256" key="3">
    <source>
        <dbReference type="ARBA" id="ARBA00022553"/>
    </source>
</evidence>
<dbReference type="PRINTS" id="PR00344">
    <property type="entry name" value="BCTRLSENSOR"/>
</dbReference>
<dbReference type="InterPro" id="IPR036097">
    <property type="entry name" value="HisK_dim/P_sf"/>
</dbReference>
<dbReference type="AlphaFoldDB" id="A0A0F7SH17"/>
<evidence type="ECO:0000256" key="2">
    <source>
        <dbReference type="ARBA" id="ARBA00012438"/>
    </source>
</evidence>
<keyword evidence="5" id="KW-0418">Kinase</keyword>
<accession>A0A0F7SH17</accession>
<dbReference type="SUPFAM" id="SSF55781">
    <property type="entry name" value="GAF domain-like"/>
    <property type="match status" value="1"/>
</dbReference>
<dbReference type="InterPro" id="IPR001789">
    <property type="entry name" value="Sig_transdc_resp-reg_receiver"/>
</dbReference>
<dbReference type="EMBL" id="LN483116">
    <property type="protein sequence ID" value="CDZ96302.1"/>
    <property type="molecule type" value="Genomic_DNA"/>
</dbReference>
<evidence type="ECO:0000256" key="1">
    <source>
        <dbReference type="ARBA" id="ARBA00000085"/>
    </source>
</evidence>
<comment type="catalytic activity">
    <reaction evidence="1">
        <text>ATP + protein L-histidine = ADP + protein N-phospho-L-histidine.</text>
        <dbReference type="EC" id="2.7.13.3"/>
    </reaction>
</comment>
<evidence type="ECO:0000313" key="9">
    <source>
        <dbReference type="EMBL" id="CDZ96302.1"/>
    </source>
</evidence>
<dbReference type="SUPFAM" id="SSF55874">
    <property type="entry name" value="ATPase domain of HSP90 chaperone/DNA topoisomerase II/histidine kinase"/>
    <property type="match status" value="1"/>
</dbReference>
<dbReference type="SMART" id="SM00387">
    <property type="entry name" value="HATPase_c"/>
    <property type="match status" value="1"/>
</dbReference>